<evidence type="ECO:0000256" key="8">
    <source>
        <dbReference type="ARBA" id="ARBA00038436"/>
    </source>
</evidence>
<feature type="transmembrane region" description="Helical" evidence="9">
    <location>
        <begin position="127"/>
        <end position="146"/>
    </location>
</feature>
<reference evidence="11" key="1">
    <citation type="submission" date="2021-04" db="EMBL/GenBank/DDBJ databases">
        <title>Oceanospirillales bacteria with DddD are important DMSP degraders in coastal seawater.</title>
        <authorList>
            <person name="Liu J."/>
        </authorList>
    </citation>
    <scope>NUCLEOTIDE SEQUENCE</scope>
    <source>
        <strain evidence="11">D13-1</strain>
    </source>
</reference>
<feature type="transmembrane region" description="Helical" evidence="9">
    <location>
        <begin position="47"/>
        <end position="64"/>
    </location>
</feature>
<keyword evidence="7 9" id="KW-0472">Membrane</keyword>
<evidence type="ECO:0000256" key="4">
    <source>
        <dbReference type="ARBA" id="ARBA00022519"/>
    </source>
</evidence>
<protein>
    <recommendedName>
        <fullName evidence="9">TRAP transporter small permease protein</fullName>
    </recommendedName>
</protein>
<keyword evidence="12" id="KW-1185">Reference proteome</keyword>
<evidence type="ECO:0000256" key="2">
    <source>
        <dbReference type="ARBA" id="ARBA00022448"/>
    </source>
</evidence>
<sequence>MHGLRTFLDRLIQLFCISLLGVMVAVALWQVASRYVFGSPSTLSEEFLRFALIWISIMGAAYVAGQSQHVSMSLFVDLMSLRGQLKWGMVIQMVFLLFAVSVLIMGGGHAVSISMTQISPVLQIPMGLIYSALPVSGVIIVLYSLINTFDLYRTYRVHEE</sequence>
<keyword evidence="4 9" id="KW-0997">Cell inner membrane</keyword>
<feature type="transmembrane region" description="Helical" evidence="9">
    <location>
        <begin position="85"/>
        <end position="107"/>
    </location>
</feature>
<evidence type="ECO:0000256" key="7">
    <source>
        <dbReference type="ARBA" id="ARBA00023136"/>
    </source>
</evidence>
<name>A0ABY5HNV6_9GAMM</name>
<feature type="domain" description="Tripartite ATP-independent periplasmic transporters DctQ component" evidence="10">
    <location>
        <begin position="23"/>
        <end position="153"/>
    </location>
</feature>
<keyword evidence="6 9" id="KW-1133">Transmembrane helix</keyword>
<comment type="similarity">
    <text evidence="8 9">Belongs to the TRAP transporter small permease family.</text>
</comment>
<evidence type="ECO:0000259" key="10">
    <source>
        <dbReference type="Pfam" id="PF04290"/>
    </source>
</evidence>
<dbReference type="InterPro" id="IPR007387">
    <property type="entry name" value="TRAP_DctQ"/>
</dbReference>
<dbReference type="Proteomes" id="UP001058461">
    <property type="component" value="Chromosome"/>
</dbReference>
<dbReference type="EMBL" id="CP073347">
    <property type="protein sequence ID" value="UTW12576.1"/>
    <property type="molecule type" value="Genomic_DNA"/>
</dbReference>
<accession>A0ABY5HNV6</accession>
<proteinExistence type="inferred from homology"/>
<feature type="transmembrane region" description="Helical" evidence="9">
    <location>
        <begin position="12"/>
        <end position="32"/>
    </location>
</feature>
<evidence type="ECO:0000256" key="9">
    <source>
        <dbReference type="RuleBase" id="RU369079"/>
    </source>
</evidence>
<evidence type="ECO:0000313" key="12">
    <source>
        <dbReference type="Proteomes" id="UP001058461"/>
    </source>
</evidence>
<dbReference type="InterPro" id="IPR055348">
    <property type="entry name" value="DctQ"/>
</dbReference>
<evidence type="ECO:0000313" key="11">
    <source>
        <dbReference type="EMBL" id="UTW12576.1"/>
    </source>
</evidence>
<evidence type="ECO:0000256" key="1">
    <source>
        <dbReference type="ARBA" id="ARBA00004429"/>
    </source>
</evidence>
<dbReference type="Pfam" id="PF04290">
    <property type="entry name" value="DctQ"/>
    <property type="match status" value="1"/>
</dbReference>
<comment type="function">
    <text evidence="9">Part of the tripartite ATP-independent periplasmic (TRAP) transport system.</text>
</comment>
<organism evidence="11 12">
    <name type="scientific">Marinobacterium rhizophilum</name>
    <dbReference type="NCBI Taxonomy" id="420402"/>
    <lineage>
        <taxon>Bacteria</taxon>
        <taxon>Pseudomonadati</taxon>
        <taxon>Pseudomonadota</taxon>
        <taxon>Gammaproteobacteria</taxon>
        <taxon>Oceanospirillales</taxon>
        <taxon>Oceanospirillaceae</taxon>
        <taxon>Marinobacterium</taxon>
    </lineage>
</organism>
<keyword evidence="5 9" id="KW-0812">Transmembrane</keyword>
<evidence type="ECO:0000256" key="5">
    <source>
        <dbReference type="ARBA" id="ARBA00022692"/>
    </source>
</evidence>
<evidence type="ECO:0000256" key="3">
    <source>
        <dbReference type="ARBA" id="ARBA00022475"/>
    </source>
</evidence>
<dbReference type="PANTHER" id="PTHR35011">
    <property type="entry name" value="2,3-DIKETO-L-GULONATE TRAP TRANSPORTER SMALL PERMEASE PROTEIN YIAM"/>
    <property type="match status" value="1"/>
</dbReference>
<dbReference type="PANTHER" id="PTHR35011:SF2">
    <property type="entry name" value="2,3-DIKETO-L-GULONATE TRAP TRANSPORTER SMALL PERMEASE PROTEIN YIAM"/>
    <property type="match status" value="1"/>
</dbReference>
<dbReference type="RefSeq" id="WP_255854672.1">
    <property type="nucleotide sequence ID" value="NZ_CP073347.1"/>
</dbReference>
<comment type="subunit">
    <text evidence="9">The complex comprises the extracytoplasmic solute receptor protein and the two transmembrane proteins.</text>
</comment>
<evidence type="ECO:0000256" key="6">
    <source>
        <dbReference type="ARBA" id="ARBA00022989"/>
    </source>
</evidence>
<comment type="subcellular location">
    <subcellularLocation>
        <location evidence="1 9">Cell inner membrane</location>
        <topology evidence="1 9">Multi-pass membrane protein</topology>
    </subcellularLocation>
</comment>
<keyword evidence="3" id="KW-1003">Cell membrane</keyword>
<gene>
    <name evidence="11" type="ORF">KDW95_02510</name>
</gene>
<keyword evidence="2 9" id="KW-0813">Transport</keyword>